<gene>
    <name evidence="2" type="ORF">GGG17_06075</name>
</gene>
<reference evidence="2 3" key="1">
    <citation type="submission" date="2019-11" db="EMBL/GenBank/DDBJ databases">
        <title>Whole genome sequencing identifies a novel species of the genus Arsenicicoccus isolated from human blood.</title>
        <authorList>
            <person name="Jeong J.H."/>
            <person name="Kweon O.J."/>
            <person name="Kim H.R."/>
            <person name="Kim T.-H."/>
            <person name="Ha S.-M."/>
            <person name="Lee M.-K."/>
        </authorList>
    </citation>
    <scope>NUCLEOTIDE SEQUENCE [LARGE SCALE GENOMIC DNA]</scope>
    <source>
        <strain evidence="2 3">MKL-02</strain>
    </source>
</reference>
<dbReference type="InterPro" id="IPR037523">
    <property type="entry name" value="VOC_core"/>
</dbReference>
<dbReference type="InterPro" id="IPR029068">
    <property type="entry name" value="Glyas_Bleomycin-R_OHBP_Dase"/>
</dbReference>
<protein>
    <submittedName>
        <fullName evidence="2">VOC family protein</fullName>
    </submittedName>
</protein>
<proteinExistence type="predicted"/>
<dbReference type="CDD" id="cd06587">
    <property type="entry name" value="VOC"/>
    <property type="match status" value="1"/>
</dbReference>
<dbReference type="Gene3D" id="3.10.180.10">
    <property type="entry name" value="2,3-Dihydroxybiphenyl 1,2-Dioxygenase, domain 1"/>
    <property type="match status" value="1"/>
</dbReference>
<keyword evidence="3" id="KW-1185">Reference proteome</keyword>
<dbReference type="PROSITE" id="PS51819">
    <property type="entry name" value="VOC"/>
    <property type="match status" value="1"/>
</dbReference>
<evidence type="ECO:0000313" key="3">
    <source>
        <dbReference type="Proteomes" id="UP000431092"/>
    </source>
</evidence>
<feature type="domain" description="VOC" evidence="1">
    <location>
        <begin position="17"/>
        <end position="134"/>
    </location>
</feature>
<dbReference type="InterPro" id="IPR041581">
    <property type="entry name" value="Glyoxalase_6"/>
</dbReference>
<dbReference type="SUPFAM" id="SSF54593">
    <property type="entry name" value="Glyoxalase/Bleomycin resistance protein/Dihydroxybiphenyl dioxygenase"/>
    <property type="match status" value="1"/>
</dbReference>
<organism evidence="2 3">
    <name type="scientific">Arsenicicoccus cauae</name>
    <dbReference type="NCBI Taxonomy" id="2663847"/>
    <lineage>
        <taxon>Bacteria</taxon>
        <taxon>Bacillati</taxon>
        <taxon>Actinomycetota</taxon>
        <taxon>Actinomycetes</taxon>
        <taxon>Micrococcales</taxon>
        <taxon>Intrasporangiaceae</taxon>
        <taxon>Arsenicicoccus</taxon>
    </lineage>
</organism>
<dbReference type="PANTHER" id="PTHR35908:SF1">
    <property type="entry name" value="CONSERVED PROTEIN"/>
    <property type="match status" value="1"/>
</dbReference>
<dbReference type="Pfam" id="PF18029">
    <property type="entry name" value="Glyoxalase_6"/>
    <property type="match status" value="1"/>
</dbReference>
<evidence type="ECO:0000313" key="2">
    <source>
        <dbReference type="EMBL" id="MTB71543.1"/>
    </source>
</evidence>
<dbReference type="AlphaFoldDB" id="A0A6I3IFX6"/>
<dbReference type="Proteomes" id="UP000431092">
    <property type="component" value="Unassembled WGS sequence"/>
</dbReference>
<dbReference type="EMBL" id="WLVL01000021">
    <property type="protein sequence ID" value="MTB71543.1"/>
    <property type="molecule type" value="Genomic_DNA"/>
</dbReference>
<dbReference type="RefSeq" id="WP_154592864.1">
    <property type="nucleotide sequence ID" value="NZ_WLVL01000021.1"/>
</dbReference>
<sequence length="138" mass="14852">MTTSDSTDPSPTTPVARLAMVTLDCADPGPVADFWAEVLGWDKAYGDESYAMLTGPSHALGFGKVEGWQPPAWPDTAGAKQFHLDLAVEDIAAAERRCVELGATVPDEQPADHEEGTWRVLRDPAGHLFCLTEAKSWG</sequence>
<dbReference type="PANTHER" id="PTHR35908">
    <property type="entry name" value="HYPOTHETICAL FUSION PROTEIN"/>
    <property type="match status" value="1"/>
</dbReference>
<name>A0A6I3IFX6_9MICO</name>
<comment type="caution">
    <text evidence="2">The sequence shown here is derived from an EMBL/GenBank/DDBJ whole genome shotgun (WGS) entry which is preliminary data.</text>
</comment>
<accession>A0A6I3IFX6</accession>
<evidence type="ECO:0000259" key="1">
    <source>
        <dbReference type="PROSITE" id="PS51819"/>
    </source>
</evidence>